<evidence type="ECO:0000313" key="2">
    <source>
        <dbReference type="EMBL" id="SED23657.1"/>
    </source>
</evidence>
<gene>
    <name evidence="2" type="ORF">SAMN04489793_4384</name>
</gene>
<keyword evidence="3" id="KW-1185">Reference proteome</keyword>
<sequence length="113" mass="11198">MNTSITRRHRILTAAAGTAVAAGAVLGGLALAGTASAAPGIDPSTLQKCTAFINADGTPKPDRPNACLPVDPFTEPGLTLAQRKALVNTDSGTRAGGSAQADIAALEAKFGGK</sequence>
<evidence type="ECO:0000313" key="3">
    <source>
        <dbReference type="Proteomes" id="UP000182241"/>
    </source>
</evidence>
<dbReference type="EMBL" id="FNSA01000003">
    <property type="protein sequence ID" value="SED23657.1"/>
    <property type="molecule type" value="Genomic_DNA"/>
</dbReference>
<reference evidence="3" key="1">
    <citation type="submission" date="2016-10" db="EMBL/GenBank/DDBJ databases">
        <authorList>
            <person name="Varghese N."/>
            <person name="Submissions S."/>
        </authorList>
    </citation>
    <scope>NUCLEOTIDE SEQUENCE [LARGE SCALE GENOMIC DNA]</scope>
    <source>
        <strain evidence="3">DSM 44234</strain>
    </source>
</reference>
<organism evidence="2 3">
    <name type="scientific">Tsukamurella tyrosinosolvens</name>
    <dbReference type="NCBI Taxonomy" id="57704"/>
    <lineage>
        <taxon>Bacteria</taxon>
        <taxon>Bacillati</taxon>
        <taxon>Actinomycetota</taxon>
        <taxon>Actinomycetes</taxon>
        <taxon>Mycobacteriales</taxon>
        <taxon>Tsukamurellaceae</taxon>
        <taxon>Tsukamurella</taxon>
    </lineage>
</organism>
<dbReference type="Proteomes" id="UP000182241">
    <property type="component" value="Unassembled WGS sequence"/>
</dbReference>
<dbReference type="RefSeq" id="WP_139286282.1">
    <property type="nucleotide sequence ID" value="NZ_CBDRGN010000007.1"/>
</dbReference>
<evidence type="ECO:0000256" key="1">
    <source>
        <dbReference type="SAM" id="SignalP"/>
    </source>
</evidence>
<dbReference type="OrthoDB" id="4775297at2"/>
<dbReference type="PROSITE" id="PS51318">
    <property type="entry name" value="TAT"/>
    <property type="match status" value="1"/>
</dbReference>
<protein>
    <submittedName>
        <fullName evidence="2">Uncharacterized protein</fullName>
    </submittedName>
</protein>
<name>A0A1H4Z134_TSUTY</name>
<dbReference type="GeneID" id="300997363"/>
<feature type="chain" id="PRO_5010201829" evidence="1">
    <location>
        <begin position="38"/>
        <end position="113"/>
    </location>
</feature>
<feature type="signal peptide" evidence="1">
    <location>
        <begin position="1"/>
        <end position="37"/>
    </location>
</feature>
<dbReference type="AlphaFoldDB" id="A0A1H4Z134"/>
<keyword evidence="1" id="KW-0732">Signal</keyword>
<proteinExistence type="predicted"/>
<accession>A0A1H4Z134</accession>
<dbReference type="InterPro" id="IPR006311">
    <property type="entry name" value="TAT_signal"/>
</dbReference>